<protein>
    <recommendedName>
        <fullName evidence="1">Transcriptional regulator AbiEi antitoxin N-terminal domain-containing protein</fullName>
    </recommendedName>
</protein>
<dbReference type="AlphaFoldDB" id="A0A367XB69"/>
<feature type="domain" description="Transcriptional regulator AbiEi antitoxin N-terminal" evidence="1">
    <location>
        <begin position="18"/>
        <end position="120"/>
    </location>
</feature>
<dbReference type="Proteomes" id="UP000252266">
    <property type="component" value="Unassembled WGS sequence"/>
</dbReference>
<sequence>MMFSKNAILMVMSHQRKPRLKPMLERVPPGFLVDAAWLKRFGVDPKSIHNYAERGWLERVVRGVYRRPLSRTDHSVRLNGNPAPDWQLVLLSIQSIMEHEVHLGGLSALTFHGFSHYMSLGNKERIHLYGEVPSWLARLPGETEFIVRSTNLFADDPAGIENVERQLENMNGNTGPTVSPWHWPLKISSPERAILEALDELPSHAGFDNLDMIFQGLSNLRPKHLMKLLRACQSIKVKRLFFVFADRHAHAWLKYLDKSQIDLGSGPRALIKDGKIHPIYRISVPEAFMPSEQGEGAHNA</sequence>
<comment type="caution">
    <text evidence="2">The sequence shown here is derived from an EMBL/GenBank/DDBJ whole genome shotgun (WGS) entry which is preliminary data.</text>
</comment>
<evidence type="ECO:0000259" key="1">
    <source>
        <dbReference type="Pfam" id="PF17194"/>
    </source>
</evidence>
<reference evidence="2 3" key="1">
    <citation type="submission" date="2014-07" db="EMBL/GenBank/DDBJ databases">
        <title>Draft genome sequence of Thalassospira xiamenensis IB13.</title>
        <authorList>
            <person name="Lai Q."/>
            <person name="Shao Z."/>
        </authorList>
    </citation>
    <scope>NUCLEOTIDE SEQUENCE [LARGE SCALE GENOMIC DNA]</scope>
    <source>
        <strain evidence="2 3">IB13</strain>
    </source>
</reference>
<dbReference type="InterPro" id="IPR021561">
    <property type="entry name" value="AbiEi_3"/>
</dbReference>
<proteinExistence type="predicted"/>
<accession>A0A367XB69</accession>
<dbReference type="InterPro" id="IPR033455">
    <property type="entry name" value="AbiEi_3_N"/>
</dbReference>
<gene>
    <name evidence="2" type="ORF">TH44_12210</name>
</gene>
<dbReference type="Pfam" id="PF11459">
    <property type="entry name" value="AbiEi_3"/>
    <property type="match status" value="1"/>
</dbReference>
<name>A0A367XB69_9PROT</name>
<evidence type="ECO:0000313" key="2">
    <source>
        <dbReference type="EMBL" id="RCK50021.1"/>
    </source>
</evidence>
<dbReference type="Pfam" id="PF17194">
    <property type="entry name" value="AbiEi_3_N"/>
    <property type="match status" value="1"/>
</dbReference>
<organism evidence="2 3">
    <name type="scientific">Thalassospira xiamenensis</name>
    <dbReference type="NCBI Taxonomy" id="220697"/>
    <lineage>
        <taxon>Bacteria</taxon>
        <taxon>Pseudomonadati</taxon>
        <taxon>Pseudomonadota</taxon>
        <taxon>Alphaproteobacteria</taxon>
        <taxon>Rhodospirillales</taxon>
        <taxon>Thalassospiraceae</taxon>
        <taxon>Thalassospira</taxon>
    </lineage>
</organism>
<evidence type="ECO:0000313" key="3">
    <source>
        <dbReference type="Proteomes" id="UP000252266"/>
    </source>
</evidence>
<dbReference type="EMBL" id="JPWJ01000006">
    <property type="protein sequence ID" value="RCK50021.1"/>
    <property type="molecule type" value="Genomic_DNA"/>
</dbReference>